<dbReference type="Gene3D" id="1.25.40.20">
    <property type="entry name" value="Ankyrin repeat-containing domain"/>
    <property type="match status" value="1"/>
</dbReference>
<dbReference type="InterPro" id="IPR036770">
    <property type="entry name" value="Ankyrin_rpt-contain_sf"/>
</dbReference>
<dbReference type="Proteomes" id="UP000799537">
    <property type="component" value="Unassembled WGS sequence"/>
</dbReference>
<dbReference type="GeneID" id="54568387"/>
<dbReference type="EMBL" id="ML993579">
    <property type="protein sequence ID" value="KAF2174193.1"/>
    <property type="molecule type" value="Genomic_DNA"/>
</dbReference>
<feature type="region of interest" description="Disordered" evidence="1">
    <location>
        <begin position="1"/>
        <end position="50"/>
    </location>
</feature>
<dbReference type="OrthoDB" id="46529at2759"/>
<protein>
    <recommendedName>
        <fullName evidence="4">RING-type domain-containing protein</fullName>
    </recommendedName>
</protein>
<sequence>MSVCAKCEKPLEVHIEPDSDEEDDDGEDVPMSGGGPSEAQSHQQQQTTVPDDVQLSCGDHFHWECLLDTYELDKCPQCSRDITAGASASSSSAATAAATPQILVDMNNEGGLQRQIDIFPILKEESYLRAYPEERKCRAFLEFCREGDHRAIAELLKSCGEDDDEEDEDMDDGPSKSADEVLRYQDPIGDMQSGLHAAAANGHREVAWMLLLLASNYSELEFPALVFQEAATLGVMREEQDDKVDIRSLRDAHGRTAEDVAREAGVVWNGWVGNGRLAIS</sequence>
<reference evidence="2" key="1">
    <citation type="journal article" date="2020" name="Stud. Mycol.">
        <title>101 Dothideomycetes genomes: a test case for predicting lifestyles and emergence of pathogens.</title>
        <authorList>
            <person name="Haridas S."/>
            <person name="Albert R."/>
            <person name="Binder M."/>
            <person name="Bloem J."/>
            <person name="Labutti K."/>
            <person name="Salamov A."/>
            <person name="Andreopoulos B."/>
            <person name="Baker S."/>
            <person name="Barry K."/>
            <person name="Bills G."/>
            <person name="Bluhm B."/>
            <person name="Cannon C."/>
            <person name="Castanera R."/>
            <person name="Culley D."/>
            <person name="Daum C."/>
            <person name="Ezra D."/>
            <person name="Gonzalez J."/>
            <person name="Henrissat B."/>
            <person name="Kuo A."/>
            <person name="Liang C."/>
            <person name="Lipzen A."/>
            <person name="Lutzoni F."/>
            <person name="Magnuson J."/>
            <person name="Mondo S."/>
            <person name="Nolan M."/>
            <person name="Ohm R."/>
            <person name="Pangilinan J."/>
            <person name="Park H.-J."/>
            <person name="Ramirez L."/>
            <person name="Alfaro M."/>
            <person name="Sun H."/>
            <person name="Tritt A."/>
            <person name="Yoshinaga Y."/>
            <person name="Zwiers L.-H."/>
            <person name="Turgeon B."/>
            <person name="Goodwin S."/>
            <person name="Spatafora J."/>
            <person name="Crous P."/>
            <person name="Grigoriev I."/>
        </authorList>
    </citation>
    <scope>NUCLEOTIDE SEQUENCE</scope>
    <source>
        <strain evidence="2">ATCC 36951</strain>
    </source>
</reference>
<name>A0A6A6D4Y9_ZASCE</name>
<accession>A0A6A6D4Y9</accession>
<feature type="compositionally biased region" description="Acidic residues" evidence="1">
    <location>
        <begin position="161"/>
        <end position="172"/>
    </location>
</feature>
<feature type="compositionally biased region" description="Acidic residues" evidence="1">
    <location>
        <begin position="18"/>
        <end position="28"/>
    </location>
</feature>
<evidence type="ECO:0000313" key="3">
    <source>
        <dbReference type="Proteomes" id="UP000799537"/>
    </source>
</evidence>
<feature type="compositionally biased region" description="Basic and acidic residues" evidence="1">
    <location>
        <begin position="1"/>
        <end position="17"/>
    </location>
</feature>
<dbReference type="Gene3D" id="3.30.40.10">
    <property type="entry name" value="Zinc/RING finger domain, C3HC4 (zinc finger)"/>
    <property type="match status" value="1"/>
</dbReference>
<organism evidence="2 3">
    <name type="scientific">Zasmidium cellare ATCC 36951</name>
    <dbReference type="NCBI Taxonomy" id="1080233"/>
    <lineage>
        <taxon>Eukaryota</taxon>
        <taxon>Fungi</taxon>
        <taxon>Dikarya</taxon>
        <taxon>Ascomycota</taxon>
        <taxon>Pezizomycotina</taxon>
        <taxon>Dothideomycetes</taxon>
        <taxon>Dothideomycetidae</taxon>
        <taxon>Mycosphaerellales</taxon>
        <taxon>Mycosphaerellaceae</taxon>
        <taxon>Zasmidium</taxon>
    </lineage>
</organism>
<dbReference type="SUPFAM" id="SSF57850">
    <property type="entry name" value="RING/U-box"/>
    <property type="match status" value="1"/>
</dbReference>
<gene>
    <name evidence="2" type="ORF">M409DRAFT_62309</name>
</gene>
<proteinExistence type="predicted"/>
<dbReference type="AlphaFoldDB" id="A0A6A6D4Y9"/>
<feature type="region of interest" description="Disordered" evidence="1">
    <location>
        <begin position="159"/>
        <end position="178"/>
    </location>
</feature>
<evidence type="ECO:0008006" key="4">
    <source>
        <dbReference type="Google" id="ProtNLM"/>
    </source>
</evidence>
<evidence type="ECO:0000313" key="2">
    <source>
        <dbReference type="EMBL" id="KAF2174193.1"/>
    </source>
</evidence>
<dbReference type="InterPro" id="IPR013083">
    <property type="entry name" value="Znf_RING/FYVE/PHD"/>
</dbReference>
<keyword evidence="3" id="KW-1185">Reference proteome</keyword>
<evidence type="ECO:0000256" key="1">
    <source>
        <dbReference type="SAM" id="MobiDB-lite"/>
    </source>
</evidence>
<dbReference type="RefSeq" id="XP_033675082.1">
    <property type="nucleotide sequence ID" value="XM_033815115.1"/>
</dbReference>